<comment type="caution">
    <text evidence="2">The sequence shown here is derived from an EMBL/GenBank/DDBJ whole genome shotgun (WGS) entry which is preliminary data.</text>
</comment>
<accession>A0ABD3FT29</accession>
<keyword evidence="3" id="KW-1185">Reference proteome</keyword>
<evidence type="ECO:0000313" key="2">
    <source>
        <dbReference type="EMBL" id="KAL3669591.1"/>
    </source>
</evidence>
<feature type="compositionally biased region" description="Basic and acidic residues" evidence="1">
    <location>
        <begin position="99"/>
        <end position="113"/>
    </location>
</feature>
<evidence type="ECO:0000313" key="3">
    <source>
        <dbReference type="Proteomes" id="UP001632037"/>
    </source>
</evidence>
<gene>
    <name evidence="2" type="ORF">V7S43_004976</name>
</gene>
<dbReference type="AlphaFoldDB" id="A0ABD3FT29"/>
<dbReference type="EMBL" id="JBIMZQ010000008">
    <property type="protein sequence ID" value="KAL3669591.1"/>
    <property type="molecule type" value="Genomic_DNA"/>
</dbReference>
<evidence type="ECO:0000256" key="1">
    <source>
        <dbReference type="SAM" id="MobiDB-lite"/>
    </source>
</evidence>
<sequence>MTTYAKIFFNILRYVIDDWSVAETIDGCAEKCNFARDLSEVDDGTLELELSAKFAVLSRPCKVIYEFDLEPLSLERIRALEAKIQAVEEETTAQNAPDTNKRSGDEEPHEVEGKNVGADNVQAAMKPTPQLTGKRVREKLGSLNWGESFSGKIVRNLLALENDALQLDVSIEFTVVGGSWTVNYKFQLEPISRERMRALEAKA</sequence>
<organism evidence="2 3">
    <name type="scientific">Phytophthora oleae</name>
    <dbReference type="NCBI Taxonomy" id="2107226"/>
    <lineage>
        <taxon>Eukaryota</taxon>
        <taxon>Sar</taxon>
        <taxon>Stramenopiles</taxon>
        <taxon>Oomycota</taxon>
        <taxon>Peronosporomycetes</taxon>
        <taxon>Peronosporales</taxon>
        <taxon>Peronosporaceae</taxon>
        <taxon>Phytophthora</taxon>
    </lineage>
</organism>
<protein>
    <submittedName>
        <fullName evidence="2">Uncharacterized protein</fullName>
    </submittedName>
</protein>
<proteinExistence type="predicted"/>
<feature type="region of interest" description="Disordered" evidence="1">
    <location>
        <begin position="88"/>
        <end position="117"/>
    </location>
</feature>
<dbReference type="Proteomes" id="UP001632037">
    <property type="component" value="Unassembled WGS sequence"/>
</dbReference>
<name>A0ABD3FT29_9STRA</name>
<reference evidence="2 3" key="1">
    <citation type="submission" date="2024-09" db="EMBL/GenBank/DDBJ databases">
        <title>Genome sequencing and assembly of Phytophthora oleae, isolate VK10A, causative agent of rot of olive drupes.</title>
        <authorList>
            <person name="Conti Taguali S."/>
            <person name="Riolo M."/>
            <person name="La Spada F."/>
            <person name="Cacciola S.O."/>
            <person name="Dionisio G."/>
        </authorList>
    </citation>
    <scope>NUCLEOTIDE SEQUENCE [LARGE SCALE GENOMIC DNA]</scope>
    <source>
        <strain evidence="2 3">VK10A</strain>
    </source>
</reference>